<sequence length="142" mass="16718">MEKKLNLLGIRKKVILYHTKSLVGITYTVMRPITEEDEKNIDKLEYLDIDNRHIDKKDIYCYGEINLSSDDDIQYLKKFNLLDTDNGGIIHSNFNYQEGYAVIETVAKTYPTFDAIEWFKYNHCLIGKPARIIIYKCKKEDL</sequence>
<dbReference type="GeneID" id="75691160"/>
<accession>A0AAE7V2G2</accession>
<reference evidence="1 2" key="1">
    <citation type="submission" date="2021-04" db="EMBL/GenBank/DDBJ databases">
        <authorList>
            <person name="Shkoporov A.N."/>
            <person name="Stockdale S.R."/>
            <person name="Guerin E."/>
            <person name="Ross R.P."/>
            <person name="Hill C."/>
        </authorList>
    </citation>
    <scope>NUCLEOTIDE SEQUENCE [LARGE SCALE GENOMIC DNA]</scope>
    <source>
        <strain evidence="2">cr99_1</strain>
    </source>
</reference>
<proteinExistence type="predicted"/>
<dbReference type="KEGG" id="vg:75691160"/>
<organism evidence="1 2">
    <name type="scientific">uncultured phage cr99_1</name>
    <dbReference type="NCBI Taxonomy" id="2986399"/>
    <lineage>
        <taxon>Viruses</taxon>
        <taxon>Duplodnaviria</taxon>
        <taxon>Heunggongvirae</taxon>
        <taxon>Uroviricota</taxon>
        <taxon>Caudoviricetes</taxon>
        <taxon>Crassvirales</taxon>
        <taxon>Intestiviridae</taxon>
        <taxon>Crudevirinae</taxon>
        <taxon>Carjivirus</taxon>
        <taxon>Carjivirus hominis</taxon>
    </lineage>
</organism>
<evidence type="ECO:0000313" key="1">
    <source>
        <dbReference type="EMBL" id="QWM89694.1"/>
    </source>
</evidence>
<dbReference type="EMBL" id="MZ130481">
    <property type="protein sequence ID" value="QWM89694.1"/>
    <property type="molecule type" value="Genomic_DNA"/>
</dbReference>
<protein>
    <submittedName>
        <fullName evidence="1">Uncharacterized protein</fullName>
    </submittedName>
</protein>
<gene>
    <name evidence="1" type="primary">gp_16464</name>
</gene>
<dbReference type="RefSeq" id="YP_010359266.1">
    <property type="nucleotide sequence ID" value="NC_062771.1"/>
</dbReference>
<dbReference type="Proteomes" id="UP000827427">
    <property type="component" value="Segment"/>
</dbReference>
<name>A0AAE7V2G2_9CAUD</name>
<evidence type="ECO:0000313" key="2">
    <source>
        <dbReference type="Proteomes" id="UP000827427"/>
    </source>
</evidence>
<keyword evidence="2" id="KW-1185">Reference proteome</keyword>